<comment type="caution">
    <text evidence="2">The sequence shown here is derived from an EMBL/GenBank/DDBJ whole genome shotgun (WGS) entry which is preliminary data.</text>
</comment>
<evidence type="ECO:0000313" key="2">
    <source>
        <dbReference type="EMBL" id="KAK8377665.1"/>
    </source>
</evidence>
<feature type="region of interest" description="Disordered" evidence="1">
    <location>
        <begin position="1"/>
        <end position="20"/>
    </location>
</feature>
<evidence type="ECO:0000313" key="3">
    <source>
        <dbReference type="Proteomes" id="UP001487740"/>
    </source>
</evidence>
<feature type="compositionally biased region" description="Basic and acidic residues" evidence="1">
    <location>
        <begin position="65"/>
        <end position="78"/>
    </location>
</feature>
<dbReference type="EMBL" id="JARAKH010000047">
    <property type="protein sequence ID" value="KAK8377665.1"/>
    <property type="molecule type" value="Genomic_DNA"/>
</dbReference>
<accession>A0AAW0SQP0</accession>
<sequence>MKLAPGNSLPLLRPNTTRPGVCVPSLVSSHESRSRALKHDNTASAGSLATCCPNQTVITGTDAALHSRLDDDYRRGDKEEEQQNPVTGVDCLREGSTASTTSTTATTSSRRGMGLKV</sequence>
<dbReference type="AlphaFoldDB" id="A0AAW0SQP0"/>
<feature type="region of interest" description="Disordered" evidence="1">
    <location>
        <begin position="63"/>
        <end position="117"/>
    </location>
</feature>
<gene>
    <name evidence="2" type="ORF">O3P69_013954</name>
</gene>
<feature type="compositionally biased region" description="Low complexity" evidence="1">
    <location>
        <begin position="96"/>
        <end position="109"/>
    </location>
</feature>
<organism evidence="2 3">
    <name type="scientific">Scylla paramamosain</name>
    <name type="common">Mud crab</name>
    <dbReference type="NCBI Taxonomy" id="85552"/>
    <lineage>
        <taxon>Eukaryota</taxon>
        <taxon>Metazoa</taxon>
        <taxon>Ecdysozoa</taxon>
        <taxon>Arthropoda</taxon>
        <taxon>Crustacea</taxon>
        <taxon>Multicrustacea</taxon>
        <taxon>Malacostraca</taxon>
        <taxon>Eumalacostraca</taxon>
        <taxon>Eucarida</taxon>
        <taxon>Decapoda</taxon>
        <taxon>Pleocyemata</taxon>
        <taxon>Brachyura</taxon>
        <taxon>Eubrachyura</taxon>
        <taxon>Portunoidea</taxon>
        <taxon>Portunidae</taxon>
        <taxon>Portuninae</taxon>
        <taxon>Scylla</taxon>
    </lineage>
</organism>
<name>A0AAW0SQP0_SCYPA</name>
<keyword evidence="3" id="KW-1185">Reference proteome</keyword>
<dbReference type="Proteomes" id="UP001487740">
    <property type="component" value="Unassembled WGS sequence"/>
</dbReference>
<proteinExistence type="predicted"/>
<evidence type="ECO:0000256" key="1">
    <source>
        <dbReference type="SAM" id="MobiDB-lite"/>
    </source>
</evidence>
<reference evidence="2 3" key="1">
    <citation type="submission" date="2023-03" db="EMBL/GenBank/DDBJ databases">
        <title>High-quality genome of Scylla paramamosain provides insights in environmental adaptation.</title>
        <authorList>
            <person name="Zhang L."/>
        </authorList>
    </citation>
    <scope>NUCLEOTIDE SEQUENCE [LARGE SCALE GENOMIC DNA]</scope>
    <source>
        <strain evidence="2">LZ_2023a</strain>
        <tissue evidence="2">Muscle</tissue>
    </source>
</reference>
<protein>
    <submittedName>
        <fullName evidence="2">Uncharacterized protein</fullName>
    </submittedName>
</protein>